<keyword evidence="4" id="KW-0560">Oxidoreductase</keyword>
<dbReference type="OrthoDB" id="1204at2759"/>
<dbReference type="PANTHER" id="PTHR15104:SF0">
    <property type="entry name" value="DIHYDROPTERIDINE REDUCTASE"/>
    <property type="match status" value="1"/>
</dbReference>
<comment type="function">
    <text evidence="6">Catalyzes the conversion of quinonoid dihydrobiopterin into tetrahydrobiopterin.</text>
</comment>
<proteinExistence type="inferred from homology"/>
<evidence type="ECO:0000313" key="14">
    <source>
        <dbReference type="EMBL" id="KAH3785966.1"/>
    </source>
</evidence>
<dbReference type="Gene3D" id="3.40.50.720">
    <property type="entry name" value="NAD(P)-binding Rossmann-like Domain"/>
    <property type="match status" value="1"/>
</dbReference>
<sequence length="236" mass="24845">MALSGRVLVYGGKGALGSVIVSSFKAKNYWVGSIDLAPNEQADGNVVVKSGDSWTEQEEDIAKGVEMLLGDHKLDAVLCVAGGWAGGNAASKEFIKNADAMWKQSVWTSAIAASLAAKHLREGGLVTLPGAQPAIAGTPGMIGYGMAKAAVHQLVKSLAAENSGLPANSAALAMLPVTLDTPMNRKWMPNADHSSWTPLEFVSETFHKWINNEGRPDSGSLVQFITKDSKTELVIA</sequence>
<dbReference type="CDD" id="cd05334">
    <property type="entry name" value="DHPR_SDR_c_like"/>
    <property type="match status" value="1"/>
</dbReference>
<dbReference type="EC" id="1.5.1.34" evidence="7"/>
<dbReference type="SUPFAM" id="SSF51735">
    <property type="entry name" value="NAD(P)-binding Rossmann-fold domains"/>
    <property type="match status" value="1"/>
</dbReference>
<dbReference type="AlphaFoldDB" id="A0A9D4EX11"/>
<evidence type="ECO:0000256" key="9">
    <source>
        <dbReference type="ARBA" id="ARBA00041348"/>
    </source>
</evidence>
<evidence type="ECO:0000256" key="3">
    <source>
        <dbReference type="ARBA" id="ARBA00022857"/>
    </source>
</evidence>
<keyword evidence="3" id="KW-0521">NADP</keyword>
<dbReference type="InterPro" id="IPR020904">
    <property type="entry name" value="Sc_DH/Rdtase_CS"/>
</dbReference>
<feature type="domain" description="NAD-dependent epimerase/dehydratase" evidence="13">
    <location>
        <begin position="7"/>
        <end position="167"/>
    </location>
</feature>
<evidence type="ECO:0000256" key="12">
    <source>
        <dbReference type="ARBA" id="ARBA00047536"/>
    </source>
</evidence>
<dbReference type="PANTHER" id="PTHR15104">
    <property type="entry name" value="DIHYDROPTERIDINE REDUCTASE"/>
    <property type="match status" value="1"/>
</dbReference>
<dbReference type="InterPro" id="IPR001509">
    <property type="entry name" value="Epimerase_deHydtase"/>
</dbReference>
<dbReference type="Proteomes" id="UP000828390">
    <property type="component" value="Unassembled WGS sequence"/>
</dbReference>
<dbReference type="EMBL" id="JAIWYP010000008">
    <property type="protein sequence ID" value="KAH3785966.1"/>
    <property type="molecule type" value="Genomic_DNA"/>
</dbReference>
<evidence type="ECO:0000256" key="10">
    <source>
        <dbReference type="ARBA" id="ARBA00042518"/>
    </source>
</evidence>
<dbReference type="GO" id="GO:0070402">
    <property type="term" value="F:NADPH binding"/>
    <property type="evidence" value="ECO:0007669"/>
    <property type="project" value="TreeGrafter"/>
</dbReference>
<comment type="caution">
    <text evidence="14">The sequence shown here is derived from an EMBL/GenBank/DDBJ whole genome shotgun (WGS) entry which is preliminary data.</text>
</comment>
<evidence type="ECO:0000259" key="13">
    <source>
        <dbReference type="Pfam" id="PF01370"/>
    </source>
</evidence>
<dbReference type="Pfam" id="PF01370">
    <property type="entry name" value="Epimerase"/>
    <property type="match status" value="1"/>
</dbReference>
<gene>
    <name evidence="14" type="ORF">DPMN_164062</name>
</gene>
<evidence type="ECO:0000256" key="4">
    <source>
        <dbReference type="ARBA" id="ARBA00023002"/>
    </source>
</evidence>
<accession>A0A9D4EX11</accession>
<keyword evidence="5" id="KW-0783">Tetrahydrobiopterin biosynthesis</keyword>
<protein>
    <recommendedName>
        <fullName evidence="8">Dihydropteridine reductase</fullName>
        <ecNumber evidence="7">1.5.1.34</ecNumber>
    </recommendedName>
    <alternativeName>
        <fullName evidence="10">HDHPR</fullName>
    </alternativeName>
    <alternativeName>
        <fullName evidence="9">Quinoid dihydropteridine reductase</fullName>
    </alternativeName>
</protein>
<dbReference type="InterPro" id="IPR036291">
    <property type="entry name" value="NAD(P)-bd_dom_sf"/>
</dbReference>
<evidence type="ECO:0000256" key="1">
    <source>
        <dbReference type="ARBA" id="ARBA00006484"/>
    </source>
</evidence>
<comment type="subunit">
    <text evidence="2">Homodimer.</text>
</comment>
<evidence type="ECO:0000256" key="5">
    <source>
        <dbReference type="ARBA" id="ARBA00023007"/>
    </source>
</evidence>
<dbReference type="GO" id="GO:0005737">
    <property type="term" value="C:cytoplasm"/>
    <property type="evidence" value="ECO:0007669"/>
    <property type="project" value="TreeGrafter"/>
</dbReference>
<comment type="similarity">
    <text evidence="1">Belongs to the short-chain dehydrogenases/reductases (SDR) family.</text>
</comment>
<evidence type="ECO:0000256" key="6">
    <source>
        <dbReference type="ARBA" id="ARBA00037099"/>
    </source>
</evidence>
<dbReference type="GO" id="GO:0006559">
    <property type="term" value="P:L-phenylalanine catabolic process"/>
    <property type="evidence" value="ECO:0007669"/>
    <property type="project" value="TreeGrafter"/>
</dbReference>
<reference evidence="14" key="1">
    <citation type="journal article" date="2019" name="bioRxiv">
        <title>The Genome of the Zebra Mussel, Dreissena polymorpha: A Resource for Invasive Species Research.</title>
        <authorList>
            <person name="McCartney M.A."/>
            <person name="Auch B."/>
            <person name="Kono T."/>
            <person name="Mallez S."/>
            <person name="Zhang Y."/>
            <person name="Obille A."/>
            <person name="Becker A."/>
            <person name="Abrahante J.E."/>
            <person name="Garbe J."/>
            <person name="Badalamenti J.P."/>
            <person name="Herman A."/>
            <person name="Mangelson H."/>
            <person name="Liachko I."/>
            <person name="Sullivan S."/>
            <person name="Sone E.D."/>
            <person name="Koren S."/>
            <person name="Silverstein K.A.T."/>
            <person name="Beckman K.B."/>
            <person name="Gohl D.M."/>
        </authorList>
    </citation>
    <scope>NUCLEOTIDE SEQUENCE</scope>
    <source>
        <strain evidence="14">Duluth1</strain>
        <tissue evidence="14">Whole animal</tissue>
    </source>
</reference>
<evidence type="ECO:0000256" key="2">
    <source>
        <dbReference type="ARBA" id="ARBA00011738"/>
    </source>
</evidence>
<dbReference type="PROSITE" id="PS00061">
    <property type="entry name" value="ADH_SHORT"/>
    <property type="match status" value="1"/>
</dbReference>
<comment type="catalytic activity">
    <reaction evidence="11">
        <text>5,6,7,8-tetrahydropteridine + NADP(+) = 6,7-dihydropteridine + NADPH + H(+)</text>
        <dbReference type="Rhea" id="RHEA:17865"/>
        <dbReference type="ChEBI" id="CHEBI:15378"/>
        <dbReference type="ChEBI" id="CHEBI:28889"/>
        <dbReference type="ChEBI" id="CHEBI:30156"/>
        <dbReference type="ChEBI" id="CHEBI:57783"/>
        <dbReference type="ChEBI" id="CHEBI:58349"/>
        <dbReference type="EC" id="1.5.1.34"/>
    </reaction>
    <physiologicalReaction direction="right-to-left" evidence="11">
        <dbReference type="Rhea" id="RHEA:17867"/>
    </physiologicalReaction>
</comment>
<reference evidence="14" key="2">
    <citation type="submission" date="2020-11" db="EMBL/GenBank/DDBJ databases">
        <authorList>
            <person name="McCartney M.A."/>
            <person name="Auch B."/>
            <person name="Kono T."/>
            <person name="Mallez S."/>
            <person name="Becker A."/>
            <person name="Gohl D.M."/>
            <person name="Silverstein K.A.T."/>
            <person name="Koren S."/>
            <person name="Bechman K.B."/>
            <person name="Herman A."/>
            <person name="Abrahante J.E."/>
            <person name="Garbe J."/>
        </authorList>
    </citation>
    <scope>NUCLEOTIDE SEQUENCE</scope>
    <source>
        <strain evidence="14">Duluth1</strain>
        <tissue evidence="14">Whole animal</tissue>
    </source>
</reference>
<dbReference type="GO" id="GO:0070404">
    <property type="term" value="F:NADH binding"/>
    <property type="evidence" value="ECO:0007669"/>
    <property type="project" value="TreeGrafter"/>
</dbReference>
<dbReference type="FunFam" id="3.40.50.720:FF:000157">
    <property type="entry name" value="Quinoid dihydropteridine reductase"/>
    <property type="match status" value="1"/>
</dbReference>
<evidence type="ECO:0000256" key="8">
    <source>
        <dbReference type="ARBA" id="ARBA00039520"/>
    </source>
</evidence>
<organism evidence="14 15">
    <name type="scientific">Dreissena polymorpha</name>
    <name type="common">Zebra mussel</name>
    <name type="synonym">Mytilus polymorpha</name>
    <dbReference type="NCBI Taxonomy" id="45954"/>
    <lineage>
        <taxon>Eukaryota</taxon>
        <taxon>Metazoa</taxon>
        <taxon>Spiralia</taxon>
        <taxon>Lophotrochozoa</taxon>
        <taxon>Mollusca</taxon>
        <taxon>Bivalvia</taxon>
        <taxon>Autobranchia</taxon>
        <taxon>Heteroconchia</taxon>
        <taxon>Euheterodonta</taxon>
        <taxon>Imparidentia</taxon>
        <taxon>Neoheterodontei</taxon>
        <taxon>Myida</taxon>
        <taxon>Dreissenoidea</taxon>
        <taxon>Dreissenidae</taxon>
        <taxon>Dreissena</taxon>
    </lineage>
</organism>
<evidence type="ECO:0000256" key="7">
    <source>
        <dbReference type="ARBA" id="ARBA00039153"/>
    </source>
</evidence>
<comment type="catalytic activity">
    <reaction evidence="12">
        <text>5,6,7,8-tetrahydropteridine + NAD(+) = 6,7-dihydropteridine + NADH + H(+)</text>
        <dbReference type="Rhea" id="RHEA:17869"/>
        <dbReference type="ChEBI" id="CHEBI:15378"/>
        <dbReference type="ChEBI" id="CHEBI:28889"/>
        <dbReference type="ChEBI" id="CHEBI:30156"/>
        <dbReference type="ChEBI" id="CHEBI:57540"/>
        <dbReference type="ChEBI" id="CHEBI:57945"/>
        <dbReference type="EC" id="1.5.1.34"/>
    </reaction>
    <physiologicalReaction direction="right-to-left" evidence="12">
        <dbReference type="Rhea" id="RHEA:17871"/>
    </physiologicalReaction>
</comment>
<keyword evidence="15" id="KW-1185">Reference proteome</keyword>
<name>A0A9D4EX11_DREPO</name>
<dbReference type="GO" id="GO:0004155">
    <property type="term" value="F:6,7-dihydropteridine reductase activity"/>
    <property type="evidence" value="ECO:0007669"/>
    <property type="project" value="UniProtKB-EC"/>
</dbReference>
<evidence type="ECO:0000313" key="15">
    <source>
        <dbReference type="Proteomes" id="UP000828390"/>
    </source>
</evidence>
<dbReference type="GO" id="GO:0006729">
    <property type="term" value="P:tetrahydrobiopterin biosynthetic process"/>
    <property type="evidence" value="ECO:0007669"/>
    <property type="project" value="UniProtKB-KW"/>
</dbReference>
<evidence type="ECO:0000256" key="11">
    <source>
        <dbReference type="ARBA" id="ARBA00047429"/>
    </source>
</evidence>